<comment type="caution">
    <text evidence="2">The sequence shown here is derived from an EMBL/GenBank/DDBJ whole genome shotgun (WGS) entry which is preliminary data.</text>
</comment>
<accession>A0AAW1MMA0</accession>
<protein>
    <recommendedName>
        <fullName evidence="4">Reverse transcriptase</fullName>
    </recommendedName>
</protein>
<evidence type="ECO:0008006" key="4">
    <source>
        <dbReference type="Google" id="ProtNLM"/>
    </source>
</evidence>
<proteinExistence type="predicted"/>
<evidence type="ECO:0000313" key="2">
    <source>
        <dbReference type="EMBL" id="KAK9747003.1"/>
    </source>
</evidence>
<gene>
    <name evidence="2" type="ORF">QE152_g5694</name>
</gene>
<evidence type="ECO:0000313" key="3">
    <source>
        <dbReference type="Proteomes" id="UP001458880"/>
    </source>
</evidence>
<keyword evidence="3" id="KW-1185">Reference proteome</keyword>
<feature type="region of interest" description="Disordered" evidence="1">
    <location>
        <begin position="319"/>
        <end position="339"/>
    </location>
</feature>
<dbReference type="AlphaFoldDB" id="A0AAW1MMA0"/>
<organism evidence="2 3">
    <name type="scientific">Popillia japonica</name>
    <name type="common">Japanese beetle</name>
    <dbReference type="NCBI Taxonomy" id="7064"/>
    <lineage>
        <taxon>Eukaryota</taxon>
        <taxon>Metazoa</taxon>
        <taxon>Ecdysozoa</taxon>
        <taxon>Arthropoda</taxon>
        <taxon>Hexapoda</taxon>
        <taxon>Insecta</taxon>
        <taxon>Pterygota</taxon>
        <taxon>Neoptera</taxon>
        <taxon>Endopterygota</taxon>
        <taxon>Coleoptera</taxon>
        <taxon>Polyphaga</taxon>
        <taxon>Scarabaeiformia</taxon>
        <taxon>Scarabaeidae</taxon>
        <taxon>Rutelinae</taxon>
        <taxon>Popillia</taxon>
    </lineage>
</organism>
<sequence length="339" mass="38309">MLHLATHTGSQFLHAAVRDGGLGVPQLRRTIPDILCRRLDGLTASDYVSEALLKTKGFARDFHRRMRVLAGGGPSDAFWREEITTRPFSAGLEAAVEDLASRAWLAATPRGWTGGDFVRAVQLRTGNLPTKGLASVNPQERRCRAGCQRTESLSHVLQGCPVTHALRLKRHDEIVSKIATHSRRRGYTVEKEPRVYHPDRQLFVPDLAIQLPGEALRVCDVQVCWEGARNLMESWERKRLVYDNARFRAAAARRWPQKRLTILPLLLGARGIWPSCNARVAELLALPKTTKASCVHSCLKWDSTLHRHFMASVWRQSNAGERVRRQPPATIQPPRRRRK</sequence>
<dbReference type="Proteomes" id="UP001458880">
    <property type="component" value="Unassembled WGS sequence"/>
</dbReference>
<dbReference type="EMBL" id="JASPKY010000035">
    <property type="protein sequence ID" value="KAK9747003.1"/>
    <property type="molecule type" value="Genomic_DNA"/>
</dbReference>
<reference evidence="2 3" key="1">
    <citation type="journal article" date="2024" name="BMC Genomics">
        <title>De novo assembly and annotation of Popillia japonica's genome with initial clues to its potential as an invasive pest.</title>
        <authorList>
            <person name="Cucini C."/>
            <person name="Boschi S."/>
            <person name="Funari R."/>
            <person name="Cardaioli E."/>
            <person name="Iannotti N."/>
            <person name="Marturano G."/>
            <person name="Paoli F."/>
            <person name="Bruttini M."/>
            <person name="Carapelli A."/>
            <person name="Frati F."/>
            <person name="Nardi F."/>
        </authorList>
    </citation>
    <scope>NUCLEOTIDE SEQUENCE [LARGE SCALE GENOMIC DNA]</scope>
    <source>
        <strain evidence="2">DMR45628</strain>
    </source>
</reference>
<evidence type="ECO:0000256" key="1">
    <source>
        <dbReference type="SAM" id="MobiDB-lite"/>
    </source>
</evidence>
<name>A0AAW1MMA0_POPJA</name>